<keyword evidence="1" id="KW-0812">Transmembrane</keyword>
<proteinExistence type="predicted"/>
<keyword evidence="1" id="KW-0472">Membrane</keyword>
<name>A0A0N5CGW8_STREA</name>
<sequence length="76" mass="9172">MKYFYIITLLVIIFTINVSSILYNNEYEKTLSRSKRQYAAVVGYYPSYSYYGYMPYPAYQYGSYPLYGYPFRRVTK</sequence>
<dbReference type="AlphaFoldDB" id="A0A0N5CGW8"/>
<dbReference type="WBParaSite" id="SPAL_0001709300.1">
    <property type="protein sequence ID" value="SPAL_0001709300.1"/>
    <property type="gene ID" value="SPAL_0001709300"/>
</dbReference>
<reference evidence="3" key="1">
    <citation type="submission" date="2017-02" db="UniProtKB">
        <authorList>
            <consortium name="WormBaseParasite"/>
        </authorList>
    </citation>
    <scope>IDENTIFICATION</scope>
</reference>
<protein>
    <submittedName>
        <fullName evidence="3">Uncharacterized protein</fullName>
    </submittedName>
</protein>
<organism evidence="2 3">
    <name type="scientific">Strongyloides papillosus</name>
    <name type="common">Intestinal threadworm</name>
    <dbReference type="NCBI Taxonomy" id="174720"/>
    <lineage>
        <taxon>Eukaryota</taxon>
        <taxon>Metazoa</taxon>
        <taxon>Ecdysozoa</taxon>
        <taxon>Nematoda</taxon>
        <taxon>Chromadorea</taxon>
        <taxon>Rhabditida</taxon>
        <taxon>Tylenchina</taxon>
        <taxon>Panagrolaimomorpha</taxon>
        <taxon>Strongyloidoidea</taxon>
        <taxon>Strongyloididae</taxon>
        <taxon>Strongyloides</taxon>
    </lineage>
</organism>
<evidence type="ECO:0000256" key="1">
    <source>
        <dbReference type="SAM" id="Phobius"/>
    </source>
</evidence>
<evidence type="ECO:0000313" key="3">
    <source>
        <dbReference type="WBParaSite" id="SPAL_0001709300.1"/>
    </source>
</evidence>
<keyword evidence="2" id="KW-1185">Reference proteome</keyword>
<feature type="transmembrane region" description="Helical" evidence="1">
    <location>
        <begin position="6"/>
        <end position="25"/>
    </location>
</feature>
<evidence type="ECO:0000313" key="2">
    <source>
        <dbReference type="Proteomes" id="UP000046392"/>
    </source>
</evidence>
<keyword evidence="1" id="KW-1133">Transmembrane helix</keyword>
<dbReference type="Proteomes" id="UP000046392">
    <property type="component" value="Unplaced"/>
</dbReference>
<accession>A0A0N5CGW8</accession>